<dbReference type="SUPFAM" id="SSF53850">
    <property type="entry name" value="Periplasmic binding protein-like II"/>
    <property type="match status" value="1"/>
</dbReference>
<protein>
    <recommendedName>
        <fullName evidence="3">Solute-binding protein family 3/N-terminal domain-containing protein</fullName>
    </recommendedName>
</protein>
<name>A0A2N7F6I8_VIBSP</name>
<gene>
    <name evidence="1" type="ORF">BCU17_07920</name>
</gene>
<organism evidence="1 2">
    <name type="scientific">Vibrio splendidus</name>
    <dbReference type="NCBI Taxonomy" id="29497"/>
    <lineage>
        <taxon>Bacteria</taxon>
        <taxon>Pseudomonadati</taxon>
        <taxon>Pseudomonadota</taxon>
        <taxon>Gammaproteobacteria</taxon>
        <taxon>Vibrionales</taxon>
        <taxon>Vibrionaceae</taxon>
        <taxon>Vibrio</taxon>
    </lineage>
</organism>
<evidence type="ECO:0000313" key="1">
    <source>
        <dbReference type="EMBL" id="PMJ61280.1"/>
    </source>
</evidence>
<sequence>MSFIFSIKVHAQIQANGDVDVLNVALMNEDRYPYFVKPKFGAPEKGVYIDLLNEIGEMTGIRFKYHFFPQSRVRHLMKYQKMDVEPGIAKEWRTELLELENSVYSVPLYRTSEVVIYRRSHFESPPNTLSAFKTLTSCSVLGFYDVNIGSSDKDSITENNSTKMIEMDRCDYMFMPLVIAEAKEINDQLIGITKPMKHFDLRIRLTKVNEGSLPKINEAIKFLRSQGYITQLFDKYKKLGES</sequence>
<proteinExistence type="predicted"/>
<dbReference type="Proteomes" id="UP000235330">
    <property type="component" value="Unassembled WGS sequence"/>
</dbReference>
<accession>A0A2N7F6I8</accession>
<evidence type="ECO:0000313" key="2">
    <source>
        <dbReference type="Proteomes" id="UP000235330"/>
    </source>
</evidence>
<evidence type="ECO:0008006" key="3">
    <source>
        <dbReference type="Google" id="ProtNLM"/>
    </source>
</evidence>
<dbReference type="AlphaFoldDB" id="A0A2N7F6I8"/>
<dbReference type="Gene3D" id="3.40.190.10">
    <property type="entry name" value="Periplasmic binding protein-like II"/>
    <property type="match status" value="2"/>
</dbReference>
<comment type="caution">
    <text evidence="1">The sequence shown here is derived from an EMBL/GenBank/DDBJ whole genome shotgun (WGS) entry which is preliminary data.</text>
</comment>
<reference evidence="2" key="1">
    <citation type="submission" date="2016-07" db="EMBL/GenBank/DDBJ databases">
        <title>Nontailed viruses are major unrecognized killers of bacteria in the ocean.</title>
        <authorList>
            <person name="Kauffman K."/>
            <person name="Hussain F."/>
            <person name="Yang J."/>
            <person name="Arevalo P."/>
            <person name="Brown J."/>
            <person name="Cutler M."/>
            <person name="Kelly L."/>
            <person name="Polz M.F."/>
        </authorList>
    </citation>
    <scope>NUCLEOTIDE SEQUENCE [LARGE SCALE GENOMIC DNA]</scope>
    <source>
        <strain evidence="2">10N.261.55.E11</strain>
    </source>
</reference>
<dbReference type="EMBL" id="MCWU01000085">
    <property type="protein sequence ID" value="PMJ61280.1"/>
    <property type="molecule type" value="Genomic_DNA"/>
</dbReference>